<keyword evidence="3" id="KW-1185">Reference proteome</keyword>
<reference evidence="2 3" key="1">
    <citation type="submission" date="2017-05" db="EMBL/GenBank/DDBJ databases">
        <title>Genome Sequence of Loktanella vestfoldensis Strain SMR4r Isolated from a Culture of the Diatom Skeletonema marinoi.</title>
        <authorList>
            <person name="Topel M."/>
            <person name="Pinder M.I.M."/>
            <person name="Johansson O.N."/>
            <person name="Kourtchenko O."/>
            <person name="Godhe A."/>
            <person name="Clarke A.K."/>
        </authorList>
    </citation>
    <scope>NUCLEOTIDE SEQUENCE [LARGE SCALE GENOMIC DNA]</scope>
    <source>
        <strain evidence="2 3">SMR4r</strain>
    </source>
</reference>
<dbReference type="EMBL" id="CP021431">
    <property type="protein sequence ID" value="ARU01209.1"/>
    <property type="molecule type" value="Genomic_DNA"/>
</dbReference>
<organism evidence="2 3">
    <name type="scientific">Yoonia vestfoldensis</name>
    <dbReference type="NCBI Taxonomy" id="245188"/>
    <lineage>
        <taxon>Bacteria</taxon>
        <taxon>Pseudomonadati</taxon>
        <taxon>Pseudomonadota</taxon>
        <taxon>Alphaproteobacteria</taxon>
        <taxon>Rhodobacterales</taxon>
        <taxon>Paracoccaceae</taxon>
        <taxon>Yoonia</taxon>
    </lineage>
</organism>
<sequence length="347" mass="38070">MMILSPDRAAEIASIRAEKPKLRARDLADMLGIREAEILAADLGHGVRRIQAHPDQLMPRIAALGDVMALTRNDFCVHERRGRYLDYRAGAHAGMVLGPDIDLRIFPSHWVHGFAVDSTGPDGTRRSLQIFDAAGDAVHKIHLQPASDLAAYDALVADLALPDDAPFDLAPRALPEPVRINEAKCDELRSGWEKMTDTHQFLAMTSRLKFDRLGAYLSIGAPWAVPLPVNAVEQALRQAGAQAVPIMVFVGNRGCIQIHSGPVEKLEPMGPWFNVLDPLFNLHLRADKVDQVWLVRKPTKRGDAISVEAFDKQGRLILQIFGKRAEAATDTGAWDALAKGLTAEVMA</sequence>
<dbReference type="STRING" id="1122181.GCA_000382265_01759"/>
<dbReference type="InterPro" id="IPR007845">
    <property type="entry name" value="HemS/ChuX_dom"/>
</dbReference>
<dbReference type="Proteomes" id="UP000195273">
    <property type="component" value="Chromosome"/>
</dbReference>
<accession>A0A1Y0ECT2</accession>
<dbReference type="Pfam" id="PF05171">
    <property type="entry name" value="HemS"/>
    <property type="match status" value="2"/>
</dbReference>
<dbReference type="AlphaFoldDB" id="A0A1Y0ECT2"/>
<evidence type="ECO:0000259" key="1">
    <source>
        <dbReference type="Pfam" id="PF05171"/>
    </source>
</evidence>
<evidence type="ECO:0000313" key="3">
    <source>
        <dbReference type="Proteomes" id="UP000195273"/>
    </source>
</evidence>
<proteinExistence type="predicted"/>
<dbReference type="SUPFAM" id="SSF144064">
    <property type="entry name" value="Heme iron utilization protein-like"/>
    <property type="match status" value="1"/>
</dbReference>
<dbReference type="CDD" id="cd16831">
    <property type="entry name" value="HemS-like_C"/>
    <property type="match status" value="1"/>
</dbReference>
<dbReference type="InterPro" id="IPR053733">
    <property type="entry name" value="Heme_Transport_Util_sf"/>
</dbReference>
<dbReference type="Gene3D" id="3.40.1570.10">
    <property type="entry name" value="HemS/ChuS/ChuX like domains"/>
    <property type="match status" value="2"/>
</dbReference>
<feature type="domain" description="Haemin-degrading HemS/ChuX" evidence="1">
    <location>
        <begin position="211"/>
        <end position="340"/>
    </location>
</feature>
<dbReference type="GO" id="GO:0006826">
    <property type="term" value="P:iron ion transport"/>
    <property type="evidence" value="ECO:0007669"/>
    <property type="project" value="InterPro"/>
</dbReference>
<name>A0A1Y0ECT2_9RHOB</name>
<dbReference type="CDD" id="cd16830">
    <property type="entry name" value="HemS-like_N"/>
    <property type="match status" value="1"/>
</dbReference>
<dbReference type="KEGG" id="lvs:LOKVESSMR4R_01896"/>
<gene>
    <name evidence="2" type="primary">hemS</name>
    <name evidence="2" type="ORF">LOKVESSMR4R_01896</name>
</gene>
<protein>
    <submittedName>
        <fullName evidence="2">Hemin transport protein HemS</fullName>
    </submittedName>
</protein>
<feature type="domain" description="Haemin-degrading HemS/ChuX" evidence="1">
    <location>
        <begin position="32"/>
        <end position="159"/>
    </location>
</feature>
<evidence type="ECO:0000313" key="2">
    <source>
        <dbReference type="EMBL" id="ARU01209.1"/>
    </source>
</evidence>